<evidence type="ECO:0000313" key="1">
    <source>
        <dbReference type="EMBL" id="JAP20456.1"/>
    </source>
</evidence>
<sequence>MFDQSVSAFFEHFKFYFSRVSSLNLIVYAFQLPPEPVLRCGIQHLRSDSGNRRRPGKEENFALLAVVRCHEVIIVYCISAVILRKSCSEIIIALSWTSSFLNHNLIFLLINHKYHISMHLLPLQFHISSFALISNPHARGCICPSDSERHG</sequence>
<name>A0A0V0HJX5_SOLCH</name>
<accession>A0A0V0HJX5</accession>
<dbReference type="EMBL" id="GEDG01018832">
    <property type="protein sequence ID" value="JAP20456.1"/>
    <property type="molecule type" value="Transcribed_RNA"/>
</dbReference>
<dbReference type="AlphaFoldDB" id="A0A0V0HJX5"/>
<organism evidence="1">
    <name type="scientific">Solanum chacoense</name>
    <name type="common">Chaco potato</name>
    <dbReference type="NCBI Taxonomy" id="4108"/>
    <lineage>
        <taxon>Eukaryota</taxon>
        <taxon>Viridiplantae</taxon>
        <taxon>Streptophyta</taxon>
        <taxon>Embryophyta</taxon>
        <taxon>Tracheophyta</taxon>
        <taxon>Spermatophyta</taxon>
        <taxon>Magnoliopsida</taxon>
        <taxon>eudicotyledons</taxon>
        <taxon>Gunneridae</taxon>
        <taxon>Pentapetalae</taxon>
        <taxon>asterids</taxon>
        <taxon>lamiids</taxon>
        <taxon>Solanales</taxon>
        <taxon>Solanaceae</taxon>
        <taxon>Solanoideae</taxon>
        <taxon>Solaneae</taxon>
        <taxon>Solanum</taxon>
    </lineage>
</organism>
<reference evidence="1" key="1">
    <citation type="submission" date="2015-12" db="EMBL/GenBank/DDBJ databases">
        <title>Gene expression during late stages of embryo sac development: a critical building block for successful pollen-pistil interactions.</title>
        <authorList>
            <person name="Liu Y."/>
            <person name="Joly V."/>
            <person name="Sabar M."/>
            <person name="Matton D.P."/>
        </authorList>
    </citation>
    <scope>NUCLEOTIDE SEQUENCE</scope>
</reference>
<proteinExistence type="predicted"/>
<protein>
    <submittedName>
        <fullName evidence="1">Putative ovule protein</fullName>
    </submittedName>
</protein>